<gene>
    <name evidence="2" type="ORF">CROQUDRAFT_22011</name>
</gene>
<organism evidence="2 3">
    <name type="scientific">Cronartium quercuum f. sp. fusiforme G11</name>
    <dbReference type="NCBI Taxonomy" id="708437"/>
    <lineage>
        <taxon>Eukaryota</taxon>
        <taxon>Fungi</taxon>
        <taxon>Dikarya</taxon>
        <taxon>Basidiomycota</taxon>
        <taxon>Pucciniomycotina</taxon>
        <taxon>Pucciniomycetes</taxon>
        <taxon>Pucciniales</taxon>
        <taxon>Coleosporiaceae</taxon>
        <taxon>Cronartium</taxon>
    </lineage>
</organism>
<feature type="non-terminal residue" evidence="2">
    <location>
        <position position="1"/>
    </location>
</feature>
<name>A0A9P6N755_9BASI</name>
<sequence>AGILLVYLPAYSPDFNPIEKAFHVMKKHLQRDGKWEKVEDQGAYLREVAGQVMNRSLMCPLYESSGY</sequence>
<dbReference type="Pfam" id="PF13358">
    <property type="entry name" value="DDE_3"/>
    <property type="match status" value="1"/>
</dbReference>
<evidence type="ECO:0000313" key="2">
    <source>
        <dbReference type="EMBL" id="KAG0138962.1"/>
    </source>
</evidence>
<dbReference type="Gene3D" id="3.30.420.10">
    <property type="entry name" value="Ribonuclease H-like superfamily/Ribonuclease H"/>
    <property type="match status" value="1"/>
</dbReference>
<dbReference type="EMBL" id="MU168066">
    <property type="protein sequence ID" value="KAG0138962.1"/>
    <property type="molecule type" value="Genomic_DNA"/>
</dbReference>
<dbReference type="GO" id="GO:0003676">
    <property type="term" value="F:nucleic acid binding"/>
    <property type="evidence" value="ECO:0007669"/>
    <property type="project" value="InterPro"/>
</dbReference>
<protein>
    <recommendedName>
        <fullName evidence="1">Tc1-like transposase DDE domain-containing protein</fullName>
    </recommendedName>
</protein>
<feature type="domain" description="Tc1-like transposase DDE" evidence="1">
    <location>
        <begin position="2"/>
        <end position="39"/>
    </location>
</feature>
<dbReference type="AlphaFoldDB" id="A0A9P6N755"/>
<keyword evidence="3" id="KW-1185">Reference proteome</keyword>
<reference evidence="2" key="1">
    <citation type="submission" date="2013-11" db="EMBL/GenBank/DDBJ databases">
        <title>Genome sequence of the fusiform rust pathogen reveals effectors for host alternation and coevolution with pine.</title>
        <authorList>
            <consortium name="DOE Joint Genome Institute"/>
            <person name="Smith K."/>
            <person name="Pendleton A."/>
            <person name="Kubisiak T."/>
            <person name="Anderson C."/>
            <person name="Salamov A."/>
            <person name="Aerts A."/>
            <person name="Riley R."/>
            <person name="Clum A."/>
            <person name="Lindquist E."/>
            <person name="Ence D."/>
            <person name="Campbell M."/>
            <person name="Kronenberg Z."/>
            <person name="Feau N."/>
            <person name="Dhillon B."/>
            <person name="Hamelin R."/>
            <person name="Burleigh J."/>
            <person name="Smith J."/>
            <person name="Yandell M."/>
            <person name="Nelson C."/>
            <person name="Grigoriev I."/>
            <person name="Davis J."/>
        </authorList>
    </citation>
    <scope>NUCLEOTIDE SEQUENCE</scope>
    <source>
        <strain evidence="2">G11</strain>
    </source>
</reference>
<dbReference type="InterPro" id="IPR038717">
    <property type="entry name" value="Tc1-like_DDE_dom"/>
</dbReference>
<feature type="non-terminal residue" evidence="2">
    <location>
        <position position="67"/>
    </location>
</feature>
<proteinExistence type="predicted"/>
<dbReference type="Proteomes" id="UP000886653">
    <property type="component" value="Unassembled WGS sequence"/>
</dbReference>
<evidence type="ECO:0000313" key="3">
    <source>
        <dbReference type="Proteomes" id="UP000886653"/>
    </source>
</evidence>
<evidence type="ECO:0000259" key="1">
    <source>
        <dbReference type="Pfam" id="PF13358"/>
    </source>
</evidence>
<accession>A0A9P6N755</accession>
<comment type="caution">
    <text evidence="2">The sequence shown here is derived from an EMBL/GenBank/DDBJ whole genome shotgun (WGS) entry which is preliminary data.</text>
</comment>
<dbReference type="InterPro" id="IPR036397">
    <property type="entry name" value="RNaseH_sf"/>
</dbReference>
<dbReference type="OrthoDB" id="2266637at2759"/>